<evidence type="ECO:0000256" key="2">
    <source>
        <dbReference type="PROSITE-ProRule" id="PRU00176"/>
    </source>
</evidence>
<feature type="region of interest" description="Disordered" evidence="3">
    <location>
        <begin position="280"/>
        <end position="322"/>
    </location>
</feature>
<dbReference type="SUPFAM" id="SSF54928">
    <property type="entry name" value="RNA-binding domain, RBD"/>
    <property type="match status" value="1"/>
</dbReference>
<accession>A0A9W4XNR4</accession>
<dbReference type="InterPro" id="IPR035979">
    <property type="entry name" value="RBD_domain_sf"/>
</dbReference>
<dbReference type="Gene3D" id="3.30.70.330">
    <property type="match status" value="1"/>
</dbReference>
<proteinExistence type="predicted"/>
<feature type="region of interest" description="Disordered" evidence="3">
    <location>
        <begin position="1"/>
        <end position="51"/>
    </location>
</feature>
<dbReference type="OrthoDB" id="1749473at2759"/>
<dbReference type="Proteomes" id="UP001152607">
    <property type="component" value="Unassembled WGS sequence"/>
</dbReference>
<feature type="region of interest" description="Disordered" evidence="3">
    <location>
        <begin position="139"/>
        <end position="177"/>
    </location>
</feature>
<dbReference type="PROSITE" id="PS50102">
    <property type="entry name" value="RRM"/>
    <property type="match status" value="1"/>
</dbReference>
<name>A0A9W4XNR4_9PLEO</name>
<evidence type="ECO:0000313" key="6">
    <source>
        <dbReference type="Proteomes" id="UP001152607"/>
    </source>
</evidence>
<feature type="compositionally biased region" description="Pro residues" evidence="3">
    <location>
        <begin position="13"/>
        <end position="22"/>
    </location>
</feature>
<dbReference type="InterPro" id="IPR012677">
    <property type="entry name" value="Nucleotide-bd_a/b_plait_sf"/>
</dbReference>
<feature type="domain" description="RRM" evidence="4">
    <location>
        <begin position="200"/>
        <end position="278"/>
    </location>
</feature>
<dbReference type="PANTHER" id="PTHR47640">
    <property type="entry name" value="TRNA SELENOCYSTEINE 1-ASSOCIATED PROTEIN 1-RELATED-RELATED"/>
    <property type="match status" value="1"/>
</dbReference>
<gene>
    <name evidence="5" type="ORF">PDIGIT_LOCUS8258</name>
</gene>
<keyword evidence="1 2" id="KW-0694">RNA-binding</keyword>
<dbReference type="InterPro" id="IPR050825">
    <property type="entry name" value="RBM42_RBP45_47-like"/>
</dbReference>
<protein>
    <recommendedName>
        <fullName evidence="4">RRM domain-containing protein</fullName>
    </recommendedName>
</protein>
<dbReference type="InterPro" id="IPR000504">
    <property type="entry name" value="RRM_dom"/>
</dbReference>
<dbReference type="SMART" id="SM00360">
    <property type="entry name" value="RRM"/>
    <property type="match status" value="1"/>
</dbReference>
<comment type="caution">
    <text evidence="5">The sequence shown here is derived from an EMBL/GenBank/DDBJ whole genome shotgun (WGS) entry which is preliminary data.</text>
</comment>
<dbReference type="GO" id="GO:0003729">
    <property type="term" value="F:mRNA binding"/>
    <property type="evidence" value="ECO:0007669"/>
    <property type="project" value="InterPro"/>
</dbReference>
<feature type="compositionally biased region" description="Low complexity" evidence="3">
    <location>
        <begin position="30"/>
        <end position="40"/>
    </location>
</feature>
<organism evidence="5 6">
    <name type="scientific">Periconia digitata</name>
    <dbReference type="NCBI Taxonomy" id="1303443"/>
    <lineage>
        <taxon>Eukaryota</taxon>
        <taxon>Fungi</taxon>
        <taxon>Dikarya</taxon>
        <taxon>Ascomycota</taxon>
        <taxon>Pezizomycotina</taxon>
        <taxon>Dothideomycetes</taxon>
        <taxon>Pleosporomycetidae</taxon>
        <taxon>Pleosporales</taxon>
        <taxon>Massarineae</taxon>
        <taxon>Periconiaceae</taxon>
        <taxon>Periconia</taxon>
    </lineage>
</organism>
<evidence type="ECO:0000256" key="1">
    <source>
        <dbReference type="ARBA" id="ARBA00022884"/>
    </source>
</evidence>
<keyword evidence="6" id="KW-1185">Reference proteome</keyword>
<dbReference type="Pfam" id="PF00076">
    <property type="entry name" value="RRM_1"/>
    <property type="match status" value="1"/>
</dbReference>
<reference evidence="5" key="1">
    <citation type="submission" date="2023-01" db="EMBL/GenBank/DDBJ databases">
        <authorList>
            <person name="Van Ghelder C."/>
            <person name="Rancurel C."/>
        </authorList>
    </citation>
    <scope>NUCLEOTIDE SEQUENCE</scope>
    <source>
        <strain evidence="5">CNCM I-4278</strain>
    </source>
</reference>
<feature type="compositionally biased region" description="Low complexity" evidence="3">
    <location>
        <begin position="161"/>
        <end position="172"/>
    </location>
</feature>
<dbReference type="PANTHER" id="PTHR47640:SF11">
    <property type="entry name" value="RNA-BINDING PROTEIN 42"/>
    <property type="match status" value="1"/>
</dbReference>
<dbReference type="AlphaFoldDB" id="A0A9W4XNR4"/>
<feature type="compositionally biased region" description="Basic and acidic residues" evidence="3">
    <location>
        <begin position="280"/>
        <end position="291"/>
    </location>
</feature>
<evidence type="ECO:0000256" key="3">
    <source>
        <dbReference type="SAM" id="MobiDB-lite"/>
    </source>
</evidence>
<sequence>MSSKDNPNLTPHPSLPARPPPSTYSAPPQRNNNANNANTASGGGSGARTYSGFTPRAVVAQSPVQIAAPPTVYSQPTVSAPYQPTTYSSSNTYYPTYQAYGNSAPAAAYSAPTAVNSGYPSNYDPEEEARIAEWNSAYTRGDNEGKKPVATHTAARVDANQTTGSQTGATGSDKQKTVLREAGGKTWEDPSLLEWNPQHPRLFIGNLAGEVTDDSLLKAFSKYPSVVKARVVRDKRSTKSKSYGFVSFSDTDDYFRAAKEMQGKYIGSHPVLIKRATSEVKATVKRDDRHGKYGKNNKNNNKNKNNKNKGATAEGATTMPGMVPFSTTNGVHKKGKNAGPRMLG</sequence>
<evidence type="ECO:0000259" key="4">
    <source>
        <dbReference type="PROSITE" id="PS50102"/>
    </source>
</evidence>
<dbReference type="EMBL" id="CAOQHR010000005">
    <property type="protein sequence ID" value="CAI6335180.1"/>
    <property type="molecule type" value="Genomic_DNA"/>
</dbReference>
<evidence type="ECO:0000313" key="5">
    <source>
        <dbReference type="EMBL" id="CAI6335180.1"/>
    </source>
</evidence>